<reference evidence="1 2" key="1">
    <citation type="submission" date="2023-01" db="EMBL/GenBank/DDBJ databases">
        <title>Novel diversity within Roseofilum (Cyanobacteria; Desertifilaceae) from marine benthic mats with descriptions of four novel species.</title>
        <authorList>
            <person name="Wang Y."/>
            <person name="Berthold D.E."/>
            <person name="Hu J."/>
            <person name="Lefler F.W."/>
            <person name="Laughinghouse H.D. IV."/>
        </authorList>
    </citation>
    <scope>NUCLEOTIDE SEQUENCE [LARGE SCALE GENOMIC DNA]</scope>
    <source>
        <strain evidence="1 2">BLCC-M91</strain>
    </source>
</reference>
<dbReference type="EMBL" id="JAQPOK010000090">
    <property type="protein sequence ID" value="MDJ1179649.1"/>
    <property type="molecule type" value="Genomic_DNA"/>
</dbReference>
<comment type="caution">
    <text evidence="1">The sequence shown here is derived from an EMBL/GenBank/DDBJ whole genome shotgun (WGS) entry which is preliminary data.</text>
</comment>
<dbReference type="Proteomes" id="UP001231370">
    <property type="component" value="Unassembled WGS sequence"/>
</dbReference>
<keyword evidence="2" id="KW-1185">Reference proteome</keyword>
<evidence type="ECO:0000313" key="2">
    <source>
        <dbReference type="Proteomes" id="UP001231370"/>
    </source>
</evidence>
<dbReference type="RefSeq" id="WP_283762955.1">
    <property type="nucleotide sequence ID" value="NZ_JAQPOK010000090.1"/>
</dbReference>
<sequence length="369" mass="43445">MSSEIETRAQFSHIRYGQCWEDADILLQGLAIQPGDTCLSIASAGENTLALLTQSPQRVIALDLSLAQLASLELRVAAYRCLSHPELLYLIGSELEIPEPITRTTLYQRCRSHLSPQGQQFWDNHPQEIDRGIGNSGKFERYFQIFRRYILPLVHRKNQIQRLLQGGTLQERQTFYDRVWNSWRWRWMFRIFFSRTVMGNLGRDPSFFQYVTDNVAERIFERTEYALTQLNPADNPYLQWILTGHHTTALPYALRPEHFDTIRANLHRLEWHCCSVESFLNQLPDRTIDRYNLSDMFEYMSLDSYHQILEKMIQKGRKGGRLAYWNLLVPRHCSPEESSQIKPLSDLARHLYHQDKAFFYSAFHVEELL</sequence>
<protein>
    <submittedName>
        <fullName evidence="1">DUF3419 family protein</fullName>
    </submittedName>
</protein>
<organism evidence="1 2">
    <name type="scientific">Roseofilum halophilum BLCC-M91</name>
    <dbReference type="NCBI Taxonomy" id="3022259"/>
    <lineage>
        <taxon>Bacteria</taxon>
        <taxon>Bacillati</taxon>
        <taxon>Cyanobacteriota</taxon>
        <taxon>Cyanophyceae</taxon>
        <taxon>Desertifilales</taxon>
        <taxon>Desertifilaceae</taxon>
        <taxon>Roseofilum</taxon>
        <taxon>Roseofilum halophilum</taxon>
    </lineage>
</organism>
<dbReference type="PANTHER" id="PTHR47473:SF1">
    <property type="entry name" value="METHYLTRANSFERASE DOMAIN-CONTAINING PROTEIN"/>
    <property type="match status" value="1"/>
</dbReference>
<dbReference type="SUPFAM" id="SSF53335">
    <property type="entry name" value="S-adenosyl-L-methionine-dependent methyltransferases"/>
    <property type="match status" value="2"/>
</dbReference>
<dbReference type="PANTHER" id="PTHR47473">
    <property type="entry name" value="BTA1P"/>
    <property type="match status" value="1"/>
</dbReference>
<accession>A0ABT7BKE2</accession>
<evidence type="ECO:0000313" key="1">
    <source>
        <dbReference type="EMBL" id="MDJ1179649.1"/>
    </source>
</evidence>
<gene>
    <name evidence="1" type="ORF">PJF56_12315</name>
</gene>
<dbReference type="InterPro" id="IPR029063">
    <property type="entry name" value="SAM-dependent_MTases_sf"/>
</dbReference>
<dbReference type="InterPro" id="IPR021829">
    <property type="entry name" value="DUF3419"/>
</dbReference>
<name>A0ABT7BKE2_9CYAN</name>
<dbReference type="Pfam" id="PF11899">
    <property type="entry name" value="DUF3419"/>
    <property type="match status" value="1"/>
</dbReference>
<proteinExistence type="predicted"/>